<protein>
    <recommendedName>
        <fullName evidence="4">Carboxylic ester hydrolase</fullName>
        <ecNumber evidence="4">3.1.1.-</ecNumber>
    </recommendedName>
</protein>
<gene>
    <name evidence="6" type="ORF">H1R20_g13338</name>
</gene>
<dbReference type="EMBL" id="JANBPK010001284">
    <property type="protein sequence ID" value="KAJ2923757.1"/>
    <property type="molecule type" value="Genomic_DNA"/>
</dbReference>
<dbReference type="InterPro" id="IPR000997">
    <property type="entry name" value="Cholinesterase"/>
</dbReference>
<dbReference type="SUPFAM" id="SSF53474">
    <property type="entry name" value="alpha/beta-Hydrolases"/>
    <property type="match status" value="1"/>
</dbReference>
<evidence type="ECO:0000313" key="6">
    <source>
        <dbReference type="EMBL" id="KAJ2923757.1"/>
    </source>
</evidence>
<dbReference type="PROSITE" id="PS00122">
    <property type="entry name" value="CARBOXYLESTERASE_B_1"/>
    <property type="match status" value="1"/>
</dbReference>
<keyword evidence="2 4" id="KW-0378">Hydrolase</keyword>
<evidence type="ECO:0000256" key="4">
    <source>
        <dbReference type="RuleBase" id="RU361235"/>
    </source>
</evidence>
<evidence type="ECO:0000313" key="7">
    <source>
        <dbReference type="Proteomes" id="UP001140091"/>
    </source>
</evidence>
<evidence type="ECO:0000259" key="5">
    <source>
        <dbReference type="Pfam" id="PF00135"/>
    </source>
</evidence>
<dbReference type="Proteomes" id="UP001140091">
    <property type="component" value="Unassembled WGS sequence"/>
</dbReference>
<evidence type="ECO:0000256" key="2">
    <source>
        <dbReference type="ARBA" id="ARBA00022801"/>
    </source>
</evidence>
<dbReference type="Pfam" id="PF00135">
    <property type="entry name" value="COesterase"/>
    <property type="match status" value="1"/>
</dbReference>
<evidence type="ECO:0000256" key="3">
    <source>
        <dbReference type="ARBA" id="ARBA00023157"/>
    </source>
</evidence>
<dbReference type="Gene3D" id="3.40.50.1820">
    <property type="entry name" value="alpha/beta hydrolase"/>
    <property type="match status" value="1"/>
</dbReference>
<name>A0A9W8IVU1_9AGAR</name>
<reference evidence="6" key="1">
    <citation type="submission" date="2022-06" db="EMBL/GenBank/DDBJ databases">
        <title>Genome Sequence of Candolleomyces eurysporus.</title>
        <authorList>
            <person name="Buettner E."/>
        </authorList>
    </citation>
    <scope>NUCLEOTIDE SEQUENCE</scope>
    <source>
        <strain evidence="6">VTCC 930004</strain>
    </source>
</reference>
<evidence type="ECO:0000256" key="1">
    <source>
        <dbReference type="ARBA" id="ARBA00005964"/>
    </source>
</evidence>
<feature type="non-terminal residue" evidence="6">
    <location>
        <position position="529"/>
    </location>
</feature>
<feature type="domain" description="Carboxylesterase type B" evidence="5">
    <location>
        <begin position="22"/>
        <end position="357"/>
    </location>
</feature>
<dbReference type="AlphaFoldDB" id="A0A9W8IVU1"/>
<dbReference type="GO" id="GO:0004104">
    <property type="term" value="F:cholinesterase activity"/>
    <property type="evidence" value="ECO:0007669"/>
    <property type="project" value="InterPro"/>
</dbReference>
<proteinExistence type="inferred from homology"/>
<dbReference type="InterPro" id="IPR050654">
    <property type="entry name" value="AChE-related_enzymes"/>
</dbReference>
<dbReference type="InterPro" id="IPR002018">
    <property type="entry name" value="CarbesteraseB"/>
</dbReference>
<accession>A0A9W8IVU1</accession>
<keyword evidence="3" id="KW-1015">Disulfide bond</keyword>
<dbReference type="InterPro" id="IPR029058">
    <property type="entry name" value="AB_hydrolase_fold"/>
</dbReference>
<dbReference type="EC" id="3.1.1.-" evidence="4"/>
<keyword evidence="4" id="KW-0732">Signal</keyword>
<keyword evidence="7" id="KW-1185">Reference proteome</keyword>
<sequence length="529" mass="56752">MYTAQAIVFALLSSFSFATGSLIVSTAQGSVVGTQALPRVREWLGIPFAIAARWTAPSLPATRTSPFNANAYGPSCHQLTNPTIDYYLKFAHQDEPLTVSEDCLSLNIWAPSTSRPQNTAVLIWIYGGGFQFGASDLKVYNGRNFVRDNDGLIIVTFNYRINMFGQPNAPQLVSATDSQNFGLLDIKAAIDWVESNIAGFGGDPNRISIFGQSAGAIAADIYAQAYPTDTTVKGMILQSGSISWLSDGGSPTLDPAPWHTVAQAVGCGNSATPAQFTCMQGKSAASLIQAARDANLIFFKLVTDSTFPFLDMGGFKIHWSIQDIILHSDWANRMATGNFLKVPTVIGTVQHESDTFTVGGSLATRGNAPPFITTARADILTQVGDTCGASSASKGRYDNGVTTWRYQYQAVWPGISTRQDLRAFHGADIPIVFGTFASVQTNPPMDHEVAFSLYVKNVWAEFAKNPSAGLTGVGWPTYNPSADTLVQLGNVENLTGHSLASPSLLDATCAHATTLRAILEQYNTILSSI</sequence>
<dbReference type="OrthoDB" id="408631at2759"/>
<dbReference type="PANTHER" id="PTHR43918">
    <property type="entry name" value="ACETYLCHOLINESTERASE"/>
    <property type="match status" value="1"/>
</dbReference>
<dbReference type="PRINTS" id="PR00878">
    <property type="entry name" value="CHOLNESTRASE"/>
</dbReference>
<comment type="similarity">
    <text evidence="1 4">Belongs to the type-B carboxylesterase/lipase family.</text>
</comment>
<organism evidence="6 7">
    <name type="scientific">Candolleomyces eurysporus</name>
    <dbReference type="NCBI Taxonomy" id="2828524"/>
    <lineage>
        <taxon>Eukaryota</taxon>
        <taxon>Fungi</taxon>
        <taxon>Dikarya</taxon>
        <taxon>Basidiomycota</taxon>
        <taxon>Agaricomycotina</taxon>
        <taxon>Agaricomycetes</taxon>
        <taxon>Agaricomycetidae</taxon>
        <taxon>Agaricales</taxon>
        <taxon>Agaricineae</taxon>
        <taxon>Psathyrellaceae</taxon>
        <taxon>Candolleomyces</taxon>
    </lineage>
</organism>
<dbReference type="PANTHER" id="PTHR43918:SF4">
    <property type="entry name" value="CARBOXYLIC ESTER HYDROLASE"/>
    <property type="match status" value="1"/>
</dbReference>
<feature type="chain" id="PRO_5041016233" description="Carboxylic ester hydrolase" evidence="4">
    <location>
        <begin position="21"/>
        <end position="529"/>
    </location>
</feature>
<comment type="caution">
    <text evidence="6">The sequence shown here is derived from an EMBL/GenBank/DDBJ whole genome shotgun (WGS) entry which is preliminary data.</text>
</comment>
<feature type="signal peptide" evidence="4">
    <location>
        <begin position="1"/>
        <end position="20"/>
    </location>
</feature>
<dbReference type="InterPro" id="IPR019826">
    <property type="entry name" value="Carboxylesterase_B_AS"/>
</dbReference>